<dbReference type="SUPFAM" id="SSF53756">
    <property type="entry name" value="UDP-Glycosyltransferase/glycogen phosphorylase"/>
    <property type="match status" value="1"/>
</dbReference>
<evidence type="ECO:0000313" key="3">
    <source>
        <dbReference type="Proteomes" id="UP000182944"/>
    </source>
</evidence>
<evidence type="ECO:0000313" key="2">
    <source>
        <dbReference type="EMBL" id="SDX35405.1"/>
    </source>
</evidence>
<name>A0A1H3B0S7_9RHOB</name>
<dbReference type="Gene3D" id="3.40.50.2000">
    <property type="entry name" value="Glycogen Phosphorylase B"/>
    <property type="match status" value="2"/>
</dbReference>
<dbReference type="Proteomes" id="UP000182944">
    <property type="component" value="Unassembled WGS sequence"/>
</dbReference>
<keyword evidence="2" id="KW-0328">Glycosyltransferase</keyword>
<dbReference type="Pfam" id="PF00534">
    <property type="entry name" value="Glycos_transf_1"/>
    <property type="match status" value="1"/>
</dbReference>
<proteinExistence type="predicted"/>
<dbReference type="CDD" id="cd03801">
    <property type="entry name" value="GT4_PimA-like"/>
    <property type="match status" value="1"/>
</dbReference>
<dbReference type="RefSeq" id="WP_036732301.1">
    <property type="nucleotide sequence ID" value="NZ_FNNA01000005.1"/>
</dbReference>
<organism evidence="2 3">
    <name type="scientific">Paracoccus sanguinis</name>
    <dbReference type="NCBI Taxonomy" id="1545044"/>
    <lineage>
        <taxon>Bacteria</taxon>
        <taxon>Pseudomonadati</taxon>
        <taxon>Pseudomonadota</taxon>
        <taxon>Alphaproteobacteria</taxon>
        <taxon>Rhodobacterales</taxon>
        <taxon>Paracoccaceae</taxon>
        <taxon>Paracoccus</taxon>
    </lineage>
</organism>
<feature type="domain" description="Glycosyl transferase family 1" evidence="1">
    <location>
        <begin position="153"/>
        <end position="326"/>
    </location>
</feature>
<keyword evidence="3" id="KW-1185">Reference proteome</keyword>
<gene>
    <name evidence="2" type="ORF">SAMN05444276_10537</name>
</gene>
<dbReference type="InterPro" id="IPR001296">
    <property type="entry name" value="Glyco_trans_1"/>
</dbReference>
<sequence>MPETPRSPDRIEVVAPNLKRRLSGVTATVVRLIPVQARMIGIVATGPGLPPELPHIPLTRAATLPRDRWRVWHARRNTEMALGLIVRHLLGRRYRLLFTSAAQRRHTGFTRWLIRRQDALIATSPQAASYLERPATVILHGVDTGVFHPAPDRAALRRALGLDPDAVLIGCFGRVRAQKGVDLLVEAALEVFPRHPDAQLVFTGRITADNRGFADALIARIAAAGLSDRIRFLGELPWEAVVRHYQALDLFVAPARWEGFGLTPLEAMACGVPVVAARVGAYEALIRDGETGTLIDAGDGAALAAALDRWLGDPAGRVAAGEAARAHVAAHHGIEAEARAIVGVYRRLLGEAGAR</sequence>
<evidence type="ECO:0000259" key="1">
    <source>
        <dbReference type="Pfam" id="PF00534"/>
    </source>
</evidence>
<dbReference type="STRING" id="1545044.SAMN05444276_10537"/>
<dbReference type="OrthoDB" id="5490290at2"/>
<accession>A0A1H3B0S7</accession>
<dbReference type="GO" id="GO:0016757">
    <property type="term" value="F:glycosyltransferase activity"/>
    <property type="evidence" value="ECO:0007669"/>
    <property type="project" value="UniProtKB-KW"/>
</dbReference>
<dbReference type="AlphaFoldDB" id="A0A1H3B0S7"/>
<dbReference type="InterPro" id="IPR050194">
    <property type="entry name" value="Glycosyltransferase_grp1"/>
</dbReference>
<reference evidence="3" key="1">
    <citation type="submission" date="2016-10" db="EMBL/GenBank/DDBJ databases">
        <authorList>
            <person name="Varghese N."/>
            <person name="Submissions S."/>
        </authorList>
    </citation>
    <scope>NUCLEOTIDE SEQUENCE [LARGE SCALE GENOMIC DNA]</scope>
    <source>
        <strain evidence="3">DSM 29303</strain>
    </source>
</reference>
<dbReference type="PANTHER" id="PTHR45947">
    <property type="entry name" value="SULFOQUINOVOSYL TRANSFERASE SQD2"/>
    <property type="match status" value="1"/>
</dbReference>
<dbReference type="EMBL" id="FNNA01000005">
    <property type="protein sequence ID" value="SDX35405.1"/>
    <property type="molecule type" value="Genomic_DNA"/>
</dbReference>
<keyword evidence="2" id="KW-0808">Transferase</keyword>
<protein>
    <submittedName>
        <fullName evidence="2">Mannosyltransferase</fullName>
    </submittedName>
</protein>
<dbReference type="PANTHER" id="PTHR45947:SF3">
    <property type="entry name" value="SULFOQUINOVOSYL TRANSFERASE SQD2"/>
    <property type="match status" value="1"/>
</dbReference>